<sequence>MVPEGSQSRQVFSSIGKPRPGFDGPDADTLRMPLNHTTPTTSSMLICHSEPLEHSCRGLRTCVSSDDPYAPHSIKRLRLVRPSSGLSRPTKLHLLDSRPSSSQPCPDWCIALSLAFTNASFPSISSPELHLTYGSHHPCRVSAYYRIRNHRLCASGYRSRSLSPPSFHPRCLIVLRDVGPGPFVLAFRVFDNLRKDLESHMYGLRVYDNPSVICYQLT</sequence>
<proteinExistence type="predicted"/>
<dbReference type="HOGENOM" id="CLU_1267045_0_0_1"/>
<dbReference type="EMBL" id="KN839850">
    <property type="protein sequence ID" value="KIJ63526.1"/>
    <property type="molecule type" value="Genomic_DNA"/>
</dbReference>
<reference evidence="2 3" key="1">
    <citation type="submission" date="2014-04" db="EMBL/GenBank/DDBJ databases">
        <title>Evolutionary Origins and Diversification of the Mycorrhizal Mutualists.</title>
        <authorList>
            <consortium name="DOE Joint Genome Institute"/>
            <consortium name="Mycorrhizal Genomics Consortium"/>
            <person name="Kohler A."/>
            <person name="Kuo A."/>
            <person name="Nagy L.G."/>
            <person name="Floudas D."/>
            <person name="Copeland A."/>
            <person name="Barry K.W."/>
            <person name="Cichocki N."/>
            <person name="Veneault-Fourrey C."/>
            <person name="LaButti K."/>
            <person name="Lindquist E.A."/>
            <person name="Lipzen A."/>
            <person name="Lundell T."/>
            <person name="Morin E."/>
            <person name="Murat C."/>
            <person name="Riley R."/>
            <person name="Ohm R."/>
            <person name="Sun H."/>
            <person name="Tunlid A."/>
            <person name="Henrissat B."/>
            <person name="Grigoriev I.V."/>
            <person name="Hibbett D.S."/>
            <person name="Martin F."/>
        </authorList>
    </citation>
    <scope>NUCLEOTIDE SEQUENCE [LARGE SCALE GENOMIC DNA]</scope>
    <source>
        <strain evidence="2 3">MD-312</strain>
    </source>
</reference>
<dbReference type="Proteomes" id="UP000053820">
    <property type="component" value="Unassembled WGS sequence"/>
</dbReference>
<name>A0A0C9WE13_9AGAM</name>
<gene>
    <name evidence="2" type="ORF">HYDPIDRAFT_112959</name>
</gene>
<evidence type="ECO:0000256" key="1">
    <source>
        <dbReference type="SAM" id="MobiDB-lite"/>
    </source>
</evidence>
<organism evidence="2 3">
    <name type="scientific">Hydnomerulius pinastri MD-312</name>
    <dbReference type="NCBI Taxonomy" id="994086"/>
    <lineage>
        <taxon>Eukaryota</taxon>
        <taxon>Fungi</taxon>
        <taxon>Dikarya</taxon>
        <taxon>Basidiomycota</taxon>
        <taxon>Agaricomycotina</taxon>
        <taxon>Agaricomycetes</taxon>
        <taxon>Agaricomycetidae</taxon>
        <taxon>Boletales</taxon>
        <taxon>Boletales incertae sedis</taxon>
        <taxon>Leucogyrophana</taxon>
    </lineage>
</organism>
<evidence type="ECO:0000313" key="3">
    <source>
        <dbReference type="Proteomes" id="UP000053820"/>
    </source>
</evidence>
<accession>A0A0C9WE13</accession>
<keyword evidence="3" id="KW-1185">Reference proteome</keyword>
<feature type="region of interest" description="Disordered" evidence="1">
    <location>
        <begin position="1"/>
        <end position="35"/>
    </location>
</feature>
<dbReference type="AlphaFoldDB" id="A0A0C9WE13"/>
<feature type="compositionally biased region" description="Polar residues" evidence="1">
    <location>
        <begin position="1"/>
        <end position="13"/>
    </location>
</feature>
<protein>
    <submittedName>
        <fullName evidence="2">Uncharacterized protein</fullName>
    </submittedName>
</protein>
<evidence type="ECO:0000313" key="2">
    <source>
        <dbReference type="EMBL" id="KIJ63526.1"/>
    </source>
</evidence>